<dbReference type="Gene3D" id="3.30.70.240">
    <property type="match status" value="1"/>
</dbReference>
<gene>
    <name evidence="4" type="ORF">C7381_10332</name>
</gene>
<dbReference type="EMBL" id="QEKV01000003">
    <property type="protein sequence ID" value="PVY94795.1"/>
    <property type="molecule type" value="Genomic_DNA"/>
</dbReference>
<dbReference type="InterPro" id="IPR015269">
    <property type="entry name" value="UPF0029_Impact_C"/>
</dbReference>
<dbReference type="GO" id="GO:0005737">
    <property type="term" value="C:cytoplasm"/>
    <property type="evidence" value="ECO:0007669"/>
    <property type="project" value="TreeGrafter"/>
</dbReference>
<dbReference type="InterPro" id="IPR015796">
    <property type="entry name" value="Impact_YigZ-like"/>
</dbReference>
<keyword evidence="5" id="KW-1185">Reference proteome</keyword>
<feature type="domain" description="UPF0029" evidence="3">
    <location>
        <begin position="141"/>
        <end position="195"/>
    </location>
</feature>
<protein>
    <submittedName>
        <fullName evidence="4">Putative YigZ family protein</fullName>
    </submittedName>
</protein>
<dbReference type="NCBIfam" id="TIGR00257">
    <property type="entry name" value="IMPACT_YIGZ"/>
    <property type="match status" value="1"/>
</dbReference>
<dbReference type="InterPro" id="IPR001498">
    <property type="entry name" value="Impact_N"/>
</dbReference>
<dbReference type="GO" id="GO:0006446">
    <property type="term" value="P:regulation of translational initiation"/>
    <property type="evidence" value="ECO:0007669"/>
    <property type="project" value="TreeGrafter"/>
</dbReference>
<dbReference type="Proteomes" id="UP000245793">
    <property type="component" value="Unassembled WGS sequence"/>
</dbReference>
<accession>A0A2U1E4H0</accession>
<dbReference type="PANTHER" id="PTHR16301:SF20">
    <property type="entry name" value="IMPACT FAMILY MEMBER YIGZ"/>
    <property type="match status" value="1"/>
</dbReference>
<dbReference type="Gene3D" id="3.30.230.30">
    <property type="entry name" value="Impact, N-terminal domain"/>
    <property type="match status" value="1"/>
</dbReference>
<evidence type="ECO:0000259" key="2">
    <source>
        <dbReference type="Pfam" id="PF01205"/>
    </source>
</evidence>
<feature type="domain" description="Impact N-terminal" evidence="2">
    <location>
        <begin position="20"/>
        <end position="124"/>
    </location>
</feature>
<dbReference type="Pfam" id="PF01205">
    <property type="entry name" value="Impact_N"/>
    <property type="match status" value="1"/>
</dbReference>
<evidence type="ECO:0000313" key="4">
    <source>
        <dbReference type="EMBL" id="PVY94795.1"/>
    </source>
</evidence>
<dbReference type="InterPro" id="IPR020568">
    <property type="entry name" value="Ribosomal_Su5_D2-typ_SF"/>
</dbReference>
<dbReference type="InterPro" id="IPR023582">
    <property type="entry name" value="Impact"/>
</dbReference>
<dbReference type="PANTHER" id="PTHR16301">
    <property type="entry name" value="IMPACT-RELATED"/>
    <property type="match status" value="1"/>
</dbReference>
<comment type="caution">
    <text evidence="4">The sequence shown here is derived from an EMBL/GenBank/DDBJ whole genome shotgun (WGS) entry which is preliminary data.</text>
</comment>
<dbReference type="PROSITE" id="PS00910">
    <property type="entry name" value="UPF0029"/>
    <property type="match status" value="1"/>
</dbReference>
<evidence type="ECO:0000256" key="1">
    <source>
        <dbReference type="ARBA" id="ARBA00007665"/>
    </source>
</evidence>
<dbReference type="SUPFAM" id="SSF54211">
    <property type="entry name" value="Ribosomal protein S5 domain 2-like"/>
    <property type="match status" value="1"/>
</dbReference>
<dbReference type="AlphaFoldDB" id="A0A2U1E4H0"/>
<name>A0A2U1E4H0_9FIRM</name>
<dbReference type="RefSeq" id="WP_116479828.1">
    <property type="nucleotide sequence ID" value="NZ_QEKV01000003.1"/>
</dbReference>
<dbReference type="Pfam" id="PF09186">
    <property type="entry name" value="DUF1949"/>
    <property type="match status" value="1"/>
</dbReference>
<sequence length="207" mass="23340">MDIKPFKSVQSTEEFRYEIKKSVFLSEARMIQSEEDAEKFINYVKEKHPKATHHCYAYTFDVGGLREKAEDDGEPSGTAGLPILKALKMNELQNCMIVVTRYYGGIKLGAGGLTRAYMSSATGVIEDAGIRSFKTFYDIMINVGYDLYDILLNYINNAAIQILNTEFYEDIKVVVTVPEKTKDKFISDIADLTSGTAKTEIIKEVLR</sequence>
<dbReference type="InterPro" id="IPR036956">
    <property type="entry name" value="Impact_N_sf"/>
</dbReference>
<organism evidence="4 5">
    <name type="scientific">Ezakiella coagulans</name>
    <dbReference type="NCBI Taxonomy" id="46507"/>
    <lineage>
        <taxon>Bacteria</taxon>
        <taxon>Bacillati</taxon>
        <taxon>Bacillota</taxon>
        <taxon>Tissierellia</taxon>
        <taxon>Ezakiella</taxon>
    </lineage>
</organism>
<proteinExistence type="inferred from homology"/>
<dbReference type="InterPro" id="IPR020569">
    <property type="entry name" value="UPF0029_Impact_CS"/>
</dbReference>
<evidence type="ECO:0000313" key="5">
    <source>
        <dbReference type="Proteomes" id="UP000245793"/>
    </source>
</evidence>
<evidence type="ECO:0000259" key="3">
    <source>
        <dbReference type="Pfam" id="PF09186"/>
    </source>
</evidence>
<comment type="similarity">
    <text evidence="1">Belongs to the IMPACT family.</text>
</comment>
<dbReference type="SUPFAM" id="SSF54980">
    <property type="entry name" value="EF-G C-terminal domain-like"/>
    <property type="match status" value="1"/>
</dbReference>
<reference evidence="4 5" key="1">
    <citation type="submission" date="2018-04" db="EMBL/GenBank/DDBJ databases">
        <title>Genomic Encyclopedia of Type Strains, Phase IV (KMG-IV): sequencing the most valuable type-strain genomes for metagenomic binning, comparative biology and taxonomic classification.</title>
        <authorList>
            <person name="Goeker M."/>
        </authorList>
    </citation>
    <scope>NUCLEOTIDE SEQUENCE [LARGE SCALE GENOMIC DNA]</scope>
    <source>
        <strain evidence="4 5">DSM 20705</strain>
    </source>
</reference>
<dbReference type="InterPro" id="IPR035647">
    <property type="entry name" value="EFG_III/V"/>
</dbReference>